<keyword evidence="5 7" id="KW-1133">Transmembrane helix</keyword>
<evidence type="ECO:0000256" key="6">
    <source>
        <dbReference type="ARBA" id="ARBA00023136"/>
    </source>
</evidence>
<name>A0AAP1EBA1_BACIU</name>
<dbReference type="InterPro" id="IPR000620">
    <property type="entry name" value="EamA_dom"/>
</dbReference>
<dbReference type="GO" id="GO:0005886">
    <property type="term" value="C:plasma membrane"/>
    <property type="evidence" value="ECO:0007669"/>
    <property type="project" value="UniProtKB-SubCell"/>
</dbReference>
<feature type="transmembrane region" description="Helical" evidence="7">
    <location>
        <begin position="38"/>
        <end position="67"/>
    </location>
</feature>
<evidence type="ECO:0000256" key="7">
    <source>
        <dbReference type="SAM" id="Phobius"/>
    </source>
</evidence>
<gene>
    <name evidence="9" type="ORF">B4122_0839</name>
</gene>
<keyword evidence="3" id="KW-1003">Cell membrane</keyword>
<protein>
    <submittedName>
        <fullName evidence="9">Permease of the drug/metabolite transporter (DMT) superfamily</fullName>
    </submittedName>
</protein>
<keyword evidence="6 7" id="KW-0472">Membrane</keyword>
<proteinExistence type="inferred from homology"/>
<dbReference type="InterPro" id="IPR037185">
    <property type="entry name" value="EmrE-like"/>
</dbReference>
<dbReference type="Proteomes" id="UP000076442">
    <property type="component" value="Unassembled WGS sequence"/>
</dbReference>
<dbReference type="AlphaFoldDB" id="A0AAP1EBA1"/>
<dbReference type="InterPro" id="IPR051258">
    <property type="entry name" value="Diverse_Substrate_Transporter"/>
</dbReference>
<evidence type="ECO:0000256" key="1">
    <source>
        <dbReference type="ARBA" id="ARBA00004651"/>
    </source>
</evidence>
<dbReference type="SUPFAM" id="SSF103481">
    <property type="entry name" value="Multidrug resistance efflux transporter EmrE"/>
    <property type="match status" value="1"/>
</dbReference>
<dbReference type="Pfam" id="PF00892">
    <property type="entry name" value="EamA"/>
    <property type="match status" value="1"/>
</dbReference>
<feature type="domain" description="EamA" evidence="8">
    <location>
        <begin position="1"/>
        <end position="67"/>
    </location>
</feature>
<comment type="subcellular location">
    <subcellularLocation>
        <location evidence="1">Cell membrane</location>
        <topology evidence="1">Multi-pass membrane protein</topology>
    </subcellularLocation>
</comment>
<evidence type="ECO:0000259" key="8">
    <source>
        <dbReference type="Pfam" id="PF00892"/>
    </source>
</evidence>
<evidence type="ECO:0000256" key="4">
    <source>
        <dbReference type="ARBA" id="ARBA00022692"/>
    </source>
</evidence>
<dbReference type="EMBL" id="LJZV01000003">
    <property type="protein sequence ID" value="KZD94143.1"/>
    <property type="molecule type" value="Genomic_DNA"/>
</dbReference>
<organism evidence="9 10">
    <name type="scientific">Bacillus subtilis</name>
    <dbReference type="NCBI Taxonomy" id="1423"/>
    <lineage>
        <taxon>Bacteria</taxon>
        <taxon>Bacillati</taxon>
        <taxon>Bacillota</taxon>
        <taxon>Bacilli</taxon>
        <taxon>Bacillales</taxon>
        <taxon>Bacillaceae</taxon>
        <taxon>Bacillus</taxon>
    </lineage>
</organism>
<sequence>MGIVSTACAFLLWNRGLQLLNASSGGLFFFFQPLVGTLLGWILLGEQIGGTFWIGSFLILSGVLLVIKEKEKEVNS</sequence>
<evidence type="ECO:0000256" key="2">
    <source>
        <dbReference type="ARBA" id="ARBA00007362"/>
    </source>
</evidence>
<dbReference type="Gene3D" id="1.10.3730.20">
    <property type="match status" value="1"/>
</dbReference>
<evidence type="ECO:0000313" key="9">
    <source>
        <dbReference type="EMBL" id="KZD94143.1"/>
    </source>
</evidence>
<evidence type="ECO:0000256" key="5">
    <source>
        <dbReference type="ARBA" id="ARBA00022989"/>
    </source>
</evidence>
<keyword evidence="4 7" id="KW-0812">Transmembrane</keyword>
<reference evidence="9 10" key="1">
    <citation type="submission" date="2015-09" db="EMBL/GenBank/DDBJ databases">
        <title>Spore heat resistance.</title>
        <authorList>
            <person name="Boekhorst J."/>
            <person name="Berendsen E.M."/>
            <person name="Wells-Bennik M.H."/>
            <person name="Kuipers O.P."/>
        </authorList>
    </citation>
    <scope>NUCLEOTIDE SEQUENCE [LARGE SCALE GENOMIC DNA]</scope>
    <source>
        <strain evidence="9 10">B4122</strain>
    </source>
</reference>
<dbReference type="PANTHER" id="PTHR42920">
    <property type="entry name" value="OS03G0707200 PROTEIN-RELATED"/>
    <property type="match status" value="1"/>
</dbReference>
<comment type="similarity">
    <text evidence="2">Belongs to the EamA transporter family.</text>
</comment>
<dbReference type="PANTHER" id="PTHR42920:SF15">
    <property type="entry name" value="MEMBRANE PROTEIN"/>
    <property type="match status" value="1"/>
</dbReference>
<evidence type="ECO:0000256" key="3">
    <source>
        <dbReference type="ARBA" id="ARBA00022475"/>
    </source>
</evidence>
<evidence type="ECO:0000313" key="10">
    <source>
        <dbReference type="Proteomes" id="UP000076442"/>
    </source>
</evidence>
<accession>A0AAP1EBA1</accession>
<comment type="caution">
    <text evidence="9">The sequence shown here is derived from an EMBL/GenBank/DDBJ whole genome shotgun (WGS) entry which is preliminary data.</text>
</comment>